<evidence type="ECO:0000313" key="2">
    <source>
        <dbReference type="EMBL" id="UQS83114.1"/>
    </source>
</evidence>
<dbReference type="RefSeq" id="WP_249512341.1">
    <property type="nucleotide sequence ID" value="NZ_CP093365.1"/>
</dbReference>
<protein>
    <submittedName>
        <fullName evidence="2">1-acyl-sn-glycerol-3-phosphate acyltransferase</fullName>
    </submittedName>
</protein>
<reference evidence="2 3" key="1">
    <citation type="journal article" date="2022" name="Int. J. Syst. Evol. Microbiol.">
        <title>Apilactobacillus apisilvae sp. nov., Nicolia spurrieriana gen. nov. sp. nov., Bombilactobacillus folatiphilus sp. nov. and Bombilactobacillus thymidiniphilus sp. nov., four new lactic acid bacterial isolates from stingless bees Tetragonula carbonaria and Austroplebeia australis.</title>
        <authorList>
            <person name="Oliphant S.A."/>
            <person name="Watson-Haigh N.S."/>
            <person name="Sumby K.M."/>
            <person name="Gardner J."/>
            <person name="Groom S."/>
            <person name="Jiranek V."/>
        </authorList>
    </citation>
    <scope>NUCLEOTIDE SEQUENCE [LARGE SCALE GENOMIC DNA]</scope>
    <source>
        <strain evidence="2 3">SG4_A1</strain>
    </source>
</reference>
<dbReference type="SUPFAM" id="SSF69593">
    <property type="entry name" value="Glycerol-3-phosphate (1)-acyltransferase"/>
    <property type="match status" value="1"/>
</dbReference>
<feature type="domain" description="Phospholipid/glycerol acyltransferase" evidence="1">
    <location>
        <begin position="97"/>
        <end position="214"/>
    </location>
</feature>
<dbReference type="Proteomes" id="UP000831947">
    <property type="component" value="Chromosome"/>
</dbReference>
<dbReference type="Pfam" id="PF01553">
    <property type="entry name" value="Acyltransferase"/>
    <property type="match status" value="1"/>
</dbReference>
<gene>
    <name evidence="2" type="ORF">MOO47_04825</name>
</gene>
<dbReference type="InterPro" id="IPR002123">
    <property type="entry name" value="Plipid/glycerol_acylTrfase"/>
</dbReference>
<keyword evidence="3" id="KW-1185">Reference proteome</keyword>
<organism evidence="2 3">
    <name type="scientific">Bombilactobacillus thymidiniphilus</name>
    <dbReference type="NCBI Taxonomy" id="2923363"/>
    <lineage>
        <taxon>Bacteria</taxon>
        <taxon>Bacillati</taxon>
        <taxon>Bacillota</taxon>
        <taxon>Bacilli</taxon>
        <taxon>Lactobacillales</taxon>
        <taxon>Lactobacillaceae</taxon>
        <taxon>Bombilactobacillus</taxon>
    </lineage>
</organism>
<keyword evidence="2" id="KW-0012">Acyltransferase</keyword>
<evidence type="ECO:0000313" key="3">
    <source>
        <dbReference type="Proteomes" id="UP000831947"/>
    </source>
</evidence>
<keyword evidence="2" id="KW-0808">Transferase</keyword>
<name>A0ABY4PBU1_9LACO</name>
<evidence type="ECO:0000259" key="1">
    <source>
        <dbReference type="SMART" id="SM00563"/>
    </source>
</evidence>
<dbReference type="GO" id="GO:0016746">
    <property type="term" value="F:acyltransferase activity"/>
    <property type="evidence" value="ECO:0007669"/>
    <property type="project" value="UniProtKB-KW"/>
</dbReference>
<sequence>MMIDHFVDLGDRQPVIQNIQTNVRDEAWHAKVEINDPIMSLADEQQAISDFEQLLPTVKYRLNNHAARTIMNLAAATLSKSLQVTPNNNLPALKMPAIITSNHFSPIDSLLLRRGLQLRRMAIVIEPTNLKMPGVLGYLMNYTDTIPVSQSFTYMKKDFQSLITHTLHQQLPLLIYPEREMWFNYRKPRPLQRGAYYYAAKNQVPILSCFTAMYDAPTNKDPHAIRYELMVLKPILVDSSLSINAASEKMRQLDYQQKVAAYEQAYHKAFKPEFEAADIAGNYM</sequence>
<accession>A0ABY4PBU1</accession>
<dbReference type="SMART" id="SM00563">
    <property type="entry name" value="PlsC"/>
    <property type="match status" value="1"/>
</dbReference>
<proteinExistence type="predicted"/>
<dbReference type="EMBL" id="CP093365">
    <property type="protein sequence ID" value="UQS83114.1"/>
    <property type="molecule type" value="Genomic_DNA"/>
</dbReference>